<organism evidence="1 2">
    <name type="scientific">Claviceps arundinis</name>
    <dbReference type="NCBI Taxonomy" id="1623583"/>
    <lineage>
        <taxon>Eukaryota</taxon>
        <taxon>Fungi</taxon>
        <taxon>Dikarya</taxon>
        <taxon>Ascomycota</taxon>
        <taxon>Pezizomycotina</taxon>
        <taxon>Sordariomycetes</taxon>
        <taxon>Hypocreomycetidae</taxon>
        <taxon>Hypocreales</taxon>
        <taxon>Clavicipitaceae</taxon>
        <taxon>Claviceps</taxon>
    </lineage>
</organism>
<keyword evidence="2" id="KW-1185">Reference proteome</keyword>
<accession>A0ABQ7PGF5</accession>
<evidence type="ECO:0000313" key="1">
    <source>
        <dbReference type="EMBL" id="KAG5962958.1"/>
    </source>
</evidence>
<gene>
    <name evidence="1" type="ORF">E4U57_006581</name>
</gene>
<name>A0ABQ7PGF5_9HYPO</name>
<protein>
    <submittedName>
        <fullName evidence="1">Uncharacterized protein</fullName>
    </submittedName>
</protein>
<sequence length="61" mass="6882">MVKVEGIASSLRYVSRHFGDVAVLPAENYALRFQKRHLDTTSTRIDMKYLSGVHCDVDGNI</sequence>
<proteinExistence type="predicted"/>
<dbReference type="Proteomes" id="UP000742024">
    <property type="component" value="Unassembled WGS sequence"/>
</dbReference>
<evidence type="ECO:0000313" key="2">
    <source>
        <dbReference type="Proteomes" id="UP000742024"/>
    </source>
</evidence>
<reference evidence="1 2" key="1">
    <citation type="journal article" date="2020" name="bioRxiv">
        <title>Whole genome comparisons of ergot fungi reveals the divergence and evolution of species within the genus Claviceps are the result of varying mechanisms driving genome evolution and host range expansion.</title>
        <authorList>
            <person name="Wyka S.A."/>
            <person name="Mondo S.J."/>
            <person name="Liu M."/>
            <person name="Dettman J."/>
            <person name="Nalam V."/>
            <person name="Broders K.D."/>
        </authorList>
    </citation>
    <scope>NUCLEOTIDE SEQUENCE [LARGE SCALE GENOMIC DNA]</scope>
    <source>
        <strain evidence="1 2">LM583</strain>
    </source>
</reference>
<comment type="caution">
    <text evidence="1">The sequence shown here is derived from an EMBL/GenBank/DDBJ whole genome shotgun (WGS) entry which is preliminary data.</text>
</comment>
<dbReference type="EMBL" id="SRPR01000059">
    <property type="protein sequence ID" value="KAG5962958.1"/>
    <property type="molecule type" value="Genomic_DNA"/>
</dbReference>